<name>A0A6J4UKN2_9ACTN</name>
<feature type="compositionally biased region" description="Basic residues" evidence="1">
    <location>
        <begin position="19"/>
        <end position="31"/>
    </location>
</feature>
<proteinExistence type="predicted"/>
<accession>A0A6J4UKN2</accession>
<dbReference type="EMBL" id="CADCWC010000449">
    <property type="protein sequence ID" value="CAA9553165.1"/>
    <property type="molecule type" value="Genomic_DNA"/>
</dbReference>
<protein>
    <submittedName>
        <fullName evidence="2">Uncharacterized protein</fullName>
    </submittedName>
</protein>
<feature type="non-terminal residue" evidence="2">
    <location>
        <position position="68"/>
    </location>
</feature>
<feature type="non-terminal residue" evidence="2">
    <location>
        <position position="1"/>
    </location>
</feature>
<reference evidence="2" key="1">
    <citation type="submission" date="2020-02" db="EMBL/GenBank/DDBJ databases">
        <authorList>
            <person name="Meier V. D."/>
        </authorList>
    </citation>
    <scope>NUCLEOTIDE SEQUENCE</scope>
    <source>
        <strain evidence="2">AVDCRST_MAG79</strain>
    </source>
</reference>
<dbReference type="AlphaFoldDB" id="A0A6J4UKN2"/>
<organism evidence="2">
    <name type="scientific">uncultured Thermoleophilia bacterium</name>
    <dbReference type="NCBI Taxonomy" id="1497501"/>
    <lineage>
        <taxon>Bacteria</taxon>
        <taxon>Bacillati</taxon>
        <taxon>Actinomycetota</taxon>
        <taxon>Thermoleophilia</taxon>
        <taxon>environmental samples</taxon>
    </lineage>
</organism>
<feature type="compositionally biased region" description="Basic residues" evidence="1">
    <location>
        <begin position="43"/>
        <end position="56"/>
    </location>
</feature>
<feature type="region of interest" description="Disordered" evidence="1">
    <location>
        <begin position="1"/>
        <end position="68"/>
    </location>
</feature>
<sequence length="68" mass="7838">VGRHPPPGRLPHRLDPVRPHRRRGPRAARRPLRADRAPALPRPGRRRRRPRGHRLLRGAGAAADRDHR</sequence>
<evidence type="ECO:0000256" key="1">
    <source>
        <dbReference type="SAM" id="MobiDB-lite"/>
    </source>
</evidence>
<evidence type="ECO:0000313" key="2">
    <source>
        <dbReference type="EMBL" id="CAA9553165.1"/>
    </source>
</evidence>
<gene>
    <name evidence="2" type="ORF">AVDCRST_MAG79-2862</name>
</gene>